<keyword evidence="1" id="KW-0862">Zinc</keyword>
<reference evidence="3 4" key="1">
    <citation type="submission" date="2019-03" db="EMBL/GenBank/DDBJ databases">
        <title>Jiella endophytica sp. nov., a novel endophytic bacterium isolated from root of Ficus microcarpa Linn. f.</title>
        <authorList>
            <person name="Tuo L."/>
        </authorList>
    </citation>
    <scope>NUCLEOTIDE SEQUENCE [LARGE SCALE GENOMIC DNA]</scope>
    <source>
        <strain evidence="3 4">CBS5Q-3</strain>
    </source>
</reference>
<evidence type="ECO:0000256" key="1">
    <source>
        <dbReference type="PROSITE-ProRule" id="PRU00325"/>
    </source>
</evidence>
<feature type="domain" description="SWIM-type" evidence="2">
    <location>
        <begin position="41"/>
        <end position="78"/>
    </location>
</feature>
<dbReference type="OrthoDB" id="7187515at2"/>
<gene>
    <name evidence="3" type="ORF">E3C22_10490</name>
</gene>
<keyword evidence="1" id="KW-0863">Zinc-finger</keyword>
<dbReference type="InterPro" id="IPR007527">
    <property type="entry name" value="Znf_SWIM"/>
</dbReference>
<protein>
    <submittedName>
        <fullName evidence="3">Acyltransferase</fullName>
    </submittedName>
</protein>
<evidence type="ECO:0000313" key="3">
    <source>
        <dbReference type="EMBL" id="TFF23351.1"/>
    </source>
</evidence>
<organism evidence="3 4">
    <name type="scientific">Jiella endophytica</name>
    <dbReference type="NCBI Taxonomy" id="2558362"/>
    <lineage>
        <taxon>Bacteria</taxon>
        <taxon>Pseudomonadati</taxon>
        <taxon>Pseudomonadota</taxon>
        <taxon>Alphaproteobacteria</taxon>
        <taxon>Hyphomicrobiales</taxon>
        <taxon>Aurantimonadaceae</taxon>
        <taxon>Jiella</taxon>
    </lineage>
</organism>
<comment type="caution">
    <text evidence="3">The sequence shown here is derived from an EMBL/GenBank/DDBJ whole genome shotgun (WGS) entry which is preliminary data.</text>
</comment>
<dbReference type="GO" id="GO:0016746">
    <property type="term" value="F:acyltransferase activity"/>
    <property type="evidence" value="ECO:0007669"/>
    <property type="project" value="UniProtKB-KW"/>
</dbReference>
<dbReference type="InterPro" id="IPR049245">
    <property type="entry name" value="DUF6880"/>
</dbReference>
<sequence length="546" mass="59657">MATAGDKVVARGMDYFLAGAVEIIATEKTRVVARVAGTQDYRTVVCGEDEAIGGECSCPAFERDAVCKHMVAVALAANAALVSGKGVVAGPLAEIRSYLAKKSVGALVEMIVDLAESDAALMRKLEVAAAASGDDPKTFVKRMRQAIDAATQTRDFVEYRRVRGWAAGVNAALDGLADAASGPHAAAVIELADHAIETIEAAIAMIDDSDGHGSALLAHAQEIHLQACKAARPEPKALARLLFLRETEGEYDPFTGAAAIYEDVLGEEGLAEYRRLANEAFDALPPRRGRSGERPSFSVEAWRLTSILDFFAERDGDLEQRIALRAKDGKSQWHYLQLAEFCRDNGLDERALGYAEEGLWLFEDDRPDERLVFFTVDLSLSLGRKEPAKAHLWRAFEKDPSVALYDRLRELGGKDAGLRAVDHLMTRLEGARSTRWHFPADLVVRVMVAERMFDEAWKVIRDHGASRGAQETLAPASETSHPREALEVFEEGVEQLAQAGGNPAYEEAAALIARMRPLRKATEHAAYLEALKARHGRKRNLMQLLG</sequence>
<name>A0A4Y8RLM2_9HYPH</name>
<keyword evidence="1" id="KW-0479">Metal-binding</keyword>
<proteinExistence type="predicted"/>
<dbReference type="EMBL" id="SOZD01000003">
    <property type="protein sequence ID" value="TFF23351.1"/>
    <property type="molecule type" value="Genomic_DNA"/>
</dbReference>
<dbReference type="Proteomes" id="UP000298179">
    <property type="component" value="Unassembled WGS sequence"/>
</dbReference>
<evidence type="ECO:0000313" key="4">
    <source>
        <dbReference type="Proteomes" id="UP000298179"/>
    </source>
</evidence>
<dbReference type="Pfam" id="PF21810">
    <property type="entry name" value="DUF6880"/>
    <property type="match status" value="1"/>
</dbReference>
<keyword evidence="3" id="KW-0808">Transferase</keyword>
<keyword evidence="4" id="KW-1185">Reference proteome</keyword>
<dbReference type="PROSITE" id="PS50966">
    <property type="entry name" value="ZF_SWIM"/>
    <property type="match status" value="1"/>
</dbReference>
<accession>A0A4Y8RLM2</accession>
<keyword evidence="3" id="KW-0012">Acyltransferase</keyword>
<dbReference type="AlphaFoldDB" id="A0A4Y8RLM2"/>
<dbReference type="GO" id="GO:0008270">
    <property type="term" value="F:zinc ion binding"/>
    <property type="evidence" value="ECO:0007669"/>
    <property type="project" value="UniProtKB-KW"/>
</dbReference>
<evidence type="ECO:0000259" key="2">
    <source>
        <dbReference type="PROSITE" id="PS50966"/>
    </source>
</evidence>
<dbReference type="Pfam" id="PF04434">
    <property type="entry name" value="SWIM"/>
    <property type="match status" value="1"/>
</dbReference>